<feature type="transmembrane region" description="Helical" evidence="7">
    <location>
        <begin position="13"/>
        <end position="31"/>
    </location>
</feature>
<keyword evidence="7" id="KW-0812">Transmembrane</keyword>
<dbReference type="EC" id="2.7.13.3" evidence="2"/>
<dbReference type="Gene3D" id="1.10.287.130">
    <property type="match status" value="1"/>
</dbReference>
<dbReference type="PANTHER" id="PTHR45453:SF1">
    <property type="entry name" value="PHOSPHATE REGULON SENSOR PROTEIN PHOR"/>
    <property type="match status" value="1"/>
</dbReference>
<dbReference type="Proteomes" id="UP000244905">
    <property type="component" value="Unassembled WGS sequence"/>
</dbReference>
<evidence type="ECO:0000259" key="8">
    <source>
        <dbReference type="PROSITE" id="PS50109"/>
    </source>
</evidence>
<dbReference type="SUPFAM" id="SSF47384">
    <property type="entry name" value="Homodimeric domain of signal transducing histidine kinase"/>
    <property type="match status" value="1"/>
</dbReference>
<evidence type="ECO:0000313" key="10">
    <source>
        <dbReference type="Proteomes" id="UP000244905"/>
    </source>
</evidence>
<dbReference type="InterPro" id="IPR004358">
    <property type="entry name" value="Sig_transdc_His_kin-like_C"/>
</dbReference>
<comment type="catalytic activity">
    <reaction evidence="1">
        <text>ATP + protein L-histidine = ADP + protein N-phospho-L-histidine.</text>
        <dbReference type="EC" id="2.7.13.3"/>
    </reaction>
</comment>
<evidence type="ECO:0000313" key="9">
    <source>
        <dbReference type="EMBL" id="PWB01013.1"/>
    </source>
</evidence>
<dbReference type="PROSITE" id="PS51257">
    <property type="entry name" value="PROKAR_LIPOPROTEIN"/>
    <property type="match status" value="1"/>
</dbReference>
<dbReference type="Pfam" id="PF00512">
    <property type="entry name" value="HisKA"/>
    <property type="match status" value="1"/>
</dbReference>
<dbReference type="CDD" id="cd00082">
    <property type="entry name" value="HisKA"/>
    <property type="match status" value="1"/>
</dbReference>
<dbReference type="PANTHER" id="PTHR45453">
    <property type="entry name" value="PHOSPHATE REGULON SENSOR PROTEIN PHOR"/>
    <property type="match status" value="1"/>
</dbReference>
<dbReference type="SMART" id="SM00387">
    <property type="entry name" value="HATPase_c"/>
    <property type="match status" value="1"/>
</dbReference>
<dbReference type="GO" id="GO:0004721">
    <property type="term" value="F:phosphoprotein phosphatase activity"/>
    <property type="evidence" value="ECO:0007669"/>
    <property type="project" value="TreeGrafter"/>
</dbReference>
<comment type="caution">
    <text evidence="9">The sequence shown here is derived from an EMBL/GenBank/DDBJ whole genome shotgun (WGS) entry which is preliminary data.</text>
</comment>
<evidence type="ECO:0000256" key="7">
    <source>
        <dbReference type="SAM" id="Phobius"/>
    </source>
</evidence>
<dbReference type="Gene3D" id="6.10.340.10">
    <property type="match status" value="1"/>
</dbReference>
<dbReference type="Pfam" id="PF02518">
    <property type="entry name" value="HATPase_c"/>
    <property type="match status" value="1"/>
</dbReference>
<evidence type="ECO:0000256" key="2">
    <source>
        <dbReference type="ARBA" id="ARBA00012438"/>
    </source>
</evidence>
<dbReference type="SMART" id="SM00388">
    <property type="entry name" value="HisKA"/>
    <property type="match status" value="1"/>
</dbReference>
<dbReference type="CDD" id="cd00075">
    <property type="entry name" value="HATPase"/>
    <property type="match status" value="1"/>
</dbReference>
<evidence type="ECO:0000256" key="5">
    <source>
        <dbReference type="ARBA" id="ARBA00022777"/>
    </source>
</evidence>
<keyword evidence="7" id="KW-0472">Membrane</keyword>
<evidence type="ECO:0000256" key="4">
    <source>
        <dbReference type="ARBA" id="ARBA00022679"/>
    </source>
</evidence>
<gene>
    <name evidence="9" type="ORF">C5O23_10885</name>
</gene>
<feature type="transmembrane region" description="Helical" evidence="7">
    <location>
        <begin position="165"/>
        <end position="184"/>
    </location>
</feature>
<dbReference type="SUPFAM" id="SSF55874">
    <property type="entry name" value="ATPase domain of HSP90 chaperone/DNA topoisomerase II/histidine kinase"/>
    <property type="match status" value="1"/>
</dbReference>
<reference evidence="10" key="1">
    <citation type="submission" date="2018-02" db="EMBL/GenBank/DDBJ databases">
        <authorList>
            <person name="Clavel T."/>
            <person name="Strowig T."/>
        </authorList>
    </citation>
    <scope>NUCLEOTIDE SEQUENCE [LARGE SCALE GENOMIC DNA]</scope>
    <source>
        <strain evidence="10">DSM 103720</strain>
    </source>
</reference>
<dbReference type="GeneID" id="82526840"/>
<dbReference type="InterPro" id="IPR050351">
    <property type="entry name" value="BphY/WalK/GraS-like"/>
</dbReference>
<dbReference type="PROSITE" id="PS50109">
    <property type="entry name" value="HIS_KIN"/>
    <property type="match status" value="1"/>
</dbReference>
<dbReference type="PRINTS" id="PR00344">
    <property type="entry name" value="BCTRLSENSOR"/>
</dbReference>
<dbReference type="Gene3D" id="3.30.565.10">
    <property type="entry name" value="Histidine kinase-like ATPase, C-terminal domain"/>
    <property type="match status" value="1"/>
</dbReference>
<name>A0A2V1IL15_9BACT</name>
<dbReference type="InterPro" id="IPR005467">
    <property type="entry name" value="His_kinase_dom"/>
</dbReference>
<dbReference type="RefSeq" id="WP_107032975.1">
    <property type="nucleotide sequence ID" value="NZ_PUEC01000027.1"/>
</dbReference>
<dbReference type="InterPro" id="IPR036890">
    <property type="entry name" value="HATPase_C_sf"/>
</dbReference>
<keyword evidence="5 9" id="KW-0418">Kinase</keyword>
<sequence>MGLLNKLSYPQRLFVWLLGYSLLMVGCFVVFQYHREKEFKAEEIDKQLQLINTYILTELGEGHDVPDIRLDDFKPFDDIRVSVISDKGHIIYDNTLDSLPKTNHLDRQEIRDAVRHGAGYAVRRHSESTGNYYFYSAKKSDDGNIVRTAVPYSVSFRGLLQADYGFLWIMGIITMVMCVLGYFATRRVGLHIIRLNRFAENVENGAQISDTEPFPHDELGEISNHIVRLYARLQQAVADRDSEHRAALHEQLEKERIKKQLTNNINHELKTPVASIRVSVETMLAHRNMSDEKQILFLQRCLTNTERLQRLLTDVSLLTRMDDGSASILKELVNLTDIINDVVEDRQIIAATKGIRIENFVSHNVIMAGNASLLEAVFNNLIDNAIVYSGGTRIKIELISIDNDKVVIALSDNGCGVPPEHLPRLFERFYRIDKGRSRAAGGTGLGLSIVKNAVILHGGEIFAETQCSGGLLFKITFLRNSK</sequence>
<dbReference type="GO" id="GO:0000155">
    <property type="term" value="F:phosphorelay sensor kinase activity"/>
    <property type="evidence" value="ECO:0007669"/>
    <property type="project" value="InterPro"/>
</dbReference>
<keyword evidence="10" id="KW-1185">Reference proteome</keyword>
<dbReference type="GO" id="GO:0016036">
    <property type="term" value="P:cellular response to phosphate starvation"/>
    <property type="evidence" value="ECO:0007669"/>
    <property type="project" value="TreeGrafter"/>
</dbReference>
<accession>A0A2V1IL15</accession>
<feature type="domain" description="Histidine kinase" evidence="8">
    <location>
        <begin position="264"/>
        <end position="481"/>
    </location>
</feature>
<protein>
    <recommendedName>
        <fullName evidence="2">histidine kinase</fullName>
        <ecNumber evidence="2">2.7.13.3</ecNumber>
    </recommendedName>
</protein>
<keyword evidence="7" id="KW-1133">Transmembrane helix</keyword>
<keyword evidence="3" id="KW-0597">Phosphoprotein</keyword>
<evidence type="ECO:0000256" key="3">
    <source>
        <dbReference type="ARBA" id="ARBA00022553"/>
    </source>
</evidence>
<dbReference type="FunFam" id="3.30.565.10:FF:000006">
    <property type="entry name" value="Sensor histidine kinase WalK"/>
    <property type="match status" value="1"/>
</dbReference>
<evidence type="ECO:0000256" key="6">
    <source>
        <dbReference type="ARBA" id="ARBA00023012"/>
    </source>
</evidence>
<dbReference type="AlphaFoldDB" id="A0A2V1IL15"/>
<dbReference type="GO" id="GO:0005886">
    <property type="term" value="C:plasma membrane"/>
    <property type="evidence" value="ECO:0007669"/>
    <property type="project" value="TreeGrafter"/>
</dbReference>
<dbReference type="InterPro" id="IPR003661">
    <property type="entry name" value="HisK_dim/P_dom"/>
</dbReference>
<keyword evidence="4" id="KW-0808">Transferase</keyword>
<dbReference type="InterPro" id="IPR036097">
    <property type="entry name" value="HisK_dim/P_sf"/>
</dbReference>
<evidence type="ECO:0000256" key="1">
    <source>
        <dbReference type="ARBA" id="ARBA00000085"/>
    </source>
</evidence>
<proteinExistence type="predicted"/>
<organism evidence="9 10">
    <name type="scientific">Duncaniella muris</name>
    <dbReference type="NCBI Taxonomy" id="2094150"/>
    <lineage>
        <taxon>Bacteria</taxon>
        <taxon>Pseudomonadati</taxon>
        <taxon>Bacteroidota</taxon>
        <taxon>Bacteroidia</taxon>
        <taxon>Bacteroidales</taxon>
        <taxon>Muribaculaceae</taxon>
        <taxon>Duncaniella</taxon>
    </lineage>
</organism>
<dbReference type="InterPro" id="IPR003594">
    <property type="entry name" value="HATPase_dom"/>
</dbReference>
<keyword evidence="6" id="KW-0902">Two-component regulatory system</keyword>
<dbReference type="EMBL" id="PUEC01000027">
    <property type="protein sequence ID" value="PWB01013.1"/>
    <property type="molecule type" value="Genomic_DNA"/>
</dbReference>